<accession>A0ABS2FRD7</accession>
<dbReference type="Pfam" id="PF14078">
    <property type="entry name" value="DUF4259"/>
    <property type="match status" value="1"/>
</dbReference>
<dbReference type="RefSeq" id="WP_204801878.1">
    <property type="nucleotide sequence ID" value="NZ_JACSNX010000001.1"/>
</dbReference>
<comment type="caution">
    <text evidence="1">The sequence shown here is derived from an EMBL/GenBank/DDBJ whole genome shotgun (WGS) entry which is preliminary data.</text>
</comment>
<reference evidence="1 2" key="1">
    <citation type="journal article" date="2021" name="Sci. Rep.">
        <title>The distribution of antibiotic resistance genes in chicken gut microbiota commensals.</title>
        <authorList>
            <person name="Juricova H."/>
            <person name="Matiasovicova J."/>
            <person name="Kubasova T."/>
            <person name="Cejkova D."/>
            <person name="Rychlik I."/>
        </authorList>
    </citation>
    <scope>NUCLEOTIDE SEQUENCE [LARGE SCALE GENOMIC DNA]</scope>
    <source>
        <strain evidence="1 2">An411</strain>
    </source>
</reference>
<dbReference type="EMBL" id="JACSNX010000001">
    <property type="protein sequence ID" value="MBM6850159.1"/>
    <property type="molecule type" value="Genomic_DNA"/>
</dbReference>
<gene>
    <name evidence="1" type="ORF">H9X91_01740</name>
</gene>
<keyword evidence="2" id="KW-1185">Reference proteome</keyword>
<dbReference type="Proteomes" id="UP000719500">
    <property type="component" value="Unassembled WGS sequence"/>
</dbReference>
<protein>
    <submittedName>
        <fullName evidence="1">DUF4259 domain-containing protein</fullName>
    </submittedName>
</protein>
<organism evidence="1 2">
    <name type="scientific">Oscillibacter valericigenes</name>
    <dbReference type="NCBI Taxonomy" id="351091"/>
    <lineage>
        <taxon>Bacteria</taxon>
        <taxon>Bacillati</taxon>
        <taxon>Bacillota</taxon>
        <taxon>Clostridia</taxon>
        <taxon>Eubacteriales</taxon>
        <taxon>Oscillospiraceae</taxon>
        <taxon>Oscillibacter</taxon>
    </lineage>
</organism>
<sequence>MGAWGIKALESDEGLDMIGILTDEYLSKHSVLNLDEILELMKQEGMLGEDLSDIDFLYDNTAMALAELYFQWKDDGKLNYDTDNSIWCKVTDFTASKKALAFLLRQLTDIKNEVPDEDDIREIVDLWKDEDNGEIAPAWLEHLNQLIERLASEQEA</sequence>
<name>A0ABS2FRD7_9FIRM</name>
<evidence type="ECO:0000313" key="2">
    <source>
        <dbReference type="Proteomes" id="UP000719500"/>
    </source>
</evidence>
<proteinExistence type="predicted"/>
<dbReference type="InterPro" id="IPR025355">
    <property type="entry name" value="DUF4259"/>
</dbReference>
<evidence type="ECO:0000313" key="1">
    <source>
        <dbReference type="EMBL" id="MBM6850159.1"/>
    </source>
</evidence>